<dbReference type="AlphaFoldDB" id="A0A511V0P0"/>
<dbReference type="OrthoDB" id="2806194at2"/>
<protein>
    <submittedName>
        <fullName evidence="1">Uncharacterized protein</fullName>
    </submittedName>
</protein>
<keyword evidence="2" id="KW-1185">Reference proteome</keyword>
<accession>A0A511V0P0</accession>
<name>A0A511V0P0_9BACI</name>
<evidence type="ECO:0000313" key="1">
    <source>
        <dbReference type="EMBL" id="GEN32477.1"/>
    </source>
</evidence>
<comment type="caution">
    <text evidence="1">The sequence shown here is derived from an EMBL/GenBank/DDBJ whole genome shotgun (WGS) entry which is preliminary data.</text>
</comment>
<proteinExistence type="predicted"/>
<dbReference type="EMBL" id="BJXW01000045">
    <property type="protein sequence ID" value="GEN32477.1"/>
    <property type="molecule type" value="Genomic_DNA"/>
</dbReference>
<organism evidence="1 2">
    <name type="scientific">Cerasibacillus quisquiliarum</name>
    <dbReference type="NCBI Taxonomy" id="227865"/>
    <lineage>
        <taxon>Bacteria</taxon>
        <taxon>Bacillati</taxon>
        <taxon>Bacillota</taxon>
        <taxon>Bacilli</taxon>
        <taxon>Bacillales</taxon>
        <taxon>Bacillaceae</taxon>
        <taxon>Cerasibacillus</taxon>
    </lineage>
</organism>
<evidence type="ECO:0000313" key="2">
    <source>
        <dbReference type="Proteomes" id="UP000321491"/>
    </source>
</evidence>
<dbReference type="RefSeq" id="WP_146938810.1">
    <property type="nucleotide sequence ID" value="NZ_BJXW01000045.1"/>
</dbReference>
<reference evidence="1 2" key="1">
    <citation type="submission" date="2019-07" db="EMBL/GenBank/DDBJ databases">
        <title>Whole genome shotgun sequence of Cerasibacillus quisquiliarum NBRC 102429.</title>
        <authorList>
            <person name="Hosoyama A."/>
            <person name="Uohara A."/>
            <person name="Ohji S."/>
            <person name="Ichikawa N."/>
        </authorList>
    </citation>
    <scope>NUCLEOTIDE SEQUENCE [LARGE SCALE GENOMIC DNA]</scope>
    <source>
        <strain evidence="1 2">NBRC 102429</strain>
    </source>
</reference>
<sequence>MSDSIGGGLGYYSNLNEAQAQVLMGKDAHIYAAEDTAIDIALEQATMAVAGGIVTTGAAALTGVAAVGAEAVTATVIFGWGLGKLLHIEFGKTKTSASGWVKKGFRKIKGWFF</sequence>
<gene>
    <name evidence="1" type="ORF">CQU01_27150</name>
</gene>
<dbReference type="Proteomes" id="UP000321491">
    <property type="component" value="Unassembled WGS sequence"/>
</dbReference>